<feature type="domain" description="Sugar 3,4-ketoisomerase QdtA cupin" evidence="1">
    <location>
        <begin position="17"/>
        <end position="103"/>
    </location>
</feature>
<dbReference type="SUPFAM" id="SSF51182">
    <property type="entry name" value="RmlC-like cupins"/>
    <property type="match status" value="1"/>
</dbReference>
<dbReference type="InterPro" id="IPR008894">
    <property type="entry name" value="QdtA_cupin_dom"/>
</dbReference>
<dbReference type="InterPro" id="IPR014710">
    <property type="entry name" value="RmlC-like_jellyroll"/>
</dbReference>
<gene>
    <name evidence="2" type="ORF">BS640_21780</name>
</gene>
<dbReference type="STRING" id="1646377.BS640_21780"/>
<organism evidence="2 3">
    <name type="scientific">Rouxiella badensis</name>
    <dbReference type="NCBI Taxonomy" id="1646377"/>
    <lineage>
        <taxon>Bacteria</taxon>
        <taxon>Pseudomonadati</taxon>
        <taxon>Pseudomonadota</taxon>
        <taxon>Gammaproteobacteria</taxon>
        <taxon>Enterobacterales</taxon>
        <taxon>Yersiniaceae</taxon>
        <taxon>Rouxiella</taxon>
    </lineage>
</organism>
<dbReference type="Proteomes" id="UP000192536">
    <property type="component" value="Unassembled WGS sequence"/>
</dbReference>
<dbReference type="RefSeq" id="WP_206600948.1">
    <property type="nucleotide sequence ID" value="NZ_MRWE01000060.1"/>
</dbReference>
<accession>A0A1X0W9D2</accession>
<protein>
    <recommendedName>
        <fullName evidence="1">Sugar 3,4-ketoisomerase QdtA cupin domain-containing protein</fullName>
    </recommendedName>
</protein>
<feature type="non-terminal residue" evidence="2">
    <location>
        <position position="125"/>
    </location>
</feature>
<evidence type="ECO:0000259" key="1">
    <source>
        <dbReference type="Pfam" id="PF05523"/>
    </source>
</evidence>
<dbReference type="Gene3D" id="2.60.120.10">
    <property type="entry name" value="Jelly Rolls"/>
    <property type="match status" value="1"/>
</dbReference>
<evidence type="ECO:0000313" key="2">
    <source>
        <dbReference type="EMBL" id="ORJ23361.1"/>
    </source>
</evidence>
<dbReference type="Pfam" id="PF05523">
    <property type="entry name" value="FdtA"/>
    <property type="match status" value="1"/>
</dbReference>
<comment type="caution">
    <text evidence="2">The sequence shown here is derived from an EMBL/GenBank/DDBJ whole genome shotgun (WGS) entry which is preliminary data.</text>
</comment>
<reference evidence="2 3" key="1">
    <citation type="journal article" date="2017" name="Int. J. Syst. Evol. Microbiol.">
        <title>Rouxiella badensis sp. nov. and Rouxiella silvae sp. nov. isolated from peat bog soil in Germany and emendation of the genus description.</title>
        <authorList>
            <person name="Le Fleche-Mateos A."/>
            <person name="Kugler J.H."/>
            <person name="Hansen S.H."/>
            <person name="Syldatk C."/>
            <person name="Hausmann R."/>
            <person name="Lomprez F."/>
            <person name="Vandenbogaert M."/>
            <person name="Manuguerra J.C."/>
            <person name="Grimont P.A."/>
        </authorList>
    </citation>
    <scope>NUCLEOTIDE SEQUENCE [LARGE SCALE GENOMIC DNA]</scope>
    <source>
        <strain evidence="2 3">DSM 100043</strain>
    </source>
</reference>
<dbReference type="AlphaFoldDB" id="A0A1X0W9D2"/>
<keyword evidence="3" id="KW-1185">Reference proteome</keyword>
<proteinExistence type="predicted"/>
<dbReference type="EMBL" id="MRWE01000060">
    <property type="protein sequence ID" value="ORJ23361.1"/>
    <property type="molecule type" value="Genomic_DNA"/>
</dbReference>
<dbReference type="InterPro" id="IPR011051">
    <property type="entry name" value="RmlC_Cupin_sf"/>
</dbReference>
<sequence length="125" mass="13923">MQLSVSDIASGNIKGRKISLVELEEITDGRGYLISIEFSNRVPFSVNRFSYVFNNKNQGRLAYACLRSKQLIICLSGKLRVKLHDGAEDCEYWLDTPSRALLLECLPFILMAAEGIPVPVLACSL</sequence>
<dbReference type="CDD" id="cd20292">
    <property type="entry name" value="cupin_QdtA-like"/>
    <property type="match status" value="1"/>
</dbReference>
<name>A0A1X0W9D2_9GAMM</name>
<evidence type="ECO:0000313" key="3">
    <source>
        <dbReference type="Proteomes" id="UP000192536"/>
    </source>
</evidence>